<evidence type="ECO:0000256" key="1">
    <source>
        <dbReference type="ARBA" id="ARBA00004651"/>
    </source>
</evidence>
<dbReference type="Gene3D" id="1.20.1560.10">
    <property type="entry name" value="ABC transporter type 1, transmembrane domain"/>
    <property type="match status" value="1"/>
</dbReference>
<dbReference type="CDD" id="cd03228">
    <property type="entry name" value="ABCC_MRP_Like"/>
    <property type="match status" value="1"/>
</dbReference>
<evidence type="ECO:0000259" key="8">
    <source>
        <dbReference type="PROSITE" id="PS50893"/>
    </source>
</evidence>
<dbReference type="GO" id="GO:0140359">
    <property type="term" value="F:ABC-type transporter activity"/>
    <property type="evidence" value="ECO:0007669"/>
    <property type="project" value="InterPro"/>
</dbReference>
<evidence type="ECO:0000256" key="6">
    <source>
        <dbReference type="ARBA" id="ARBA00023136"/>
    </source>
</evidence>
<evidence type="ECO:0000313" key="11">
    <source>
        <dbReference type="Proteomes" id="UP000193136"/>
    </source>
</evidence>
<keyword evidence="2 7" id="KW-0812">Transmembrane</keyword>
<dbReference type="PANTHER" id="PTHR24221:SF654">
    <property type="entry name" value="ATP-BINDING CASSETTE SUB-FAMILY B MEMBER 6"/>
    <property type="match status" value="1"/>
</dbReference>
<feature type="domain" description="ABC transporter" evidence="8">
    <location>
        <begin position="364"/>
        <end position="576"/>
    </location>
</feature>
<dbReference type="GO" id="GO:0005886">
    <property type="term" value="C:plasma membrane"/>
    <property type="evidence" value="ECO:0007669"/>
    <property type="project" value="UniProtKB-SubCell"/>
</dbReference>
<feature type="transmembrane region" description="Helical" evidence="7">
    <location>
        <begin position="181"/>
        <end position="201"/>
    </location>
</feature>
<keyword evidence="5 7" id="KW-1133">Transmembrane helix</keyword>
<evidence type="ECO:0000256" key="5">
    <source>
        <dbReference type="ARBA" id="ARBA00022989"/>
    </source>
</evidence>
<dbReference type="SUPFAM" id="SSF90123">
    <property type="entry name" value="ABC transporter transmembrane region"/>
    <property type="match status" value="1"/>
</dbReference>
<dbReference type="STRING" id="1969733.B5V00_11170"/>
<feature type="domain" description="ABC transmembrane type-1" evidence="9">
    <location>
        <begin position="24"/>
        <end position="327"/>
    </location>
</feature>
<feature type="transmembrane region" description="Helical" evidence="7">
    <location>
        <begin position="20"/>
        <end position="45"/>
    </location>
</feature>
<dbReference type="PANTHER" id="PTHR24221">
    <property type="entry name" value="ATP-BINDING CASSETTE SUB-FAMILY B"/>
    <property type="match status" value="1"/>
</dbReference>
<dbReference type="GO" id="GO:0016887">
    <property type="term" value="F:ATP hydrolysis activity"/>
    <property type="evidence" value="ECO:0007669"/>
    <property type="project" value="InterPro"/>
</dbReference>
<dbReference type="Gene3D" id="3.40.50.300">
    <property type="entry name" value="P-loop containing nucleotide triphosphate hydrolases"/>
    <property type="match status" value="1"/>
</dbReference>
<sequence>MKTFFQIYQHFSPELKRRFWLLFFGMVFLAVVETVTVGIIAFYAAAISDPQATYDAFMGYHFILLDPSQLFPGFSIKLMIALFSLLLIIAVVIKNILSGVVTYHIAKFSAATESHFGSRLLDSFLNRDYQWHLNKNSADLVQKVNWRHFLGRYFITSCLKMTAEIAMLMVLLAGLLLVQPLVSLLFIATQGVAGIVVYRFLRKGLDHSARGCQEAETILNRTATCALHAIKDVQISGARKYFVDGFQEWGTRFSTLFGKQQFWQESPLLALESLGFVMIAGAILFMLFGLEYSPLETTGTTALLAVTAWRTLPAFNRVVSSMAGMRTAMPYVSSLLEEMSEMSDLRSSGEGTVGEKTISFVSAIKFVNVSFSYDGHRSVLQALNFEIPCGKSLGIVGPSGSGKSTLIDLLTGLLWPQGGEIRIDDKLLSEENVHSWRKSIGYVPQFPYILDGTLAENIAFGQAAQDIDRERVVEVCRMAAIDFLDQLSDGIDSIIGERGIKLSGGQRQRVAIARALYRCPKLIIFDEATSALDEDKDFEIRQLILQLKGKQTLVIVSHRPSTIAECDNIVKIDRLL</sequence>
<dbReference type="InterPro" id="IPR003593">
    <property type="entry name" value="AAA+_ATPase"/>
</dbReference>
<comment type="subcellular location">
    <subcellularLocation>
        <location evidence="1">Cell membrane</location>
        <topology evidence="1">Multi-pass membrane protein</topology>
    </subcellularLocation>
</comment>
<dbReference type="PROSITE" id="PS50929">
    <property type="entry name" value="ABC_TM1F"/>
    <property type="match status" value="1"/>
</dbReference>
<evidence type="ECO:0008006" key="12">
    <source>
        <dbReference type="Google" id="ProtNLM"/>
    </source>
</evidence>
<feature type="transmembrane region" description="Helical" evidence="7">
    <location>
        <begin position="268"/>
        <end position="290"/>
    </location>
</feature>
<keyword evidence="4" id="KW-0067">ATP-binding</keyword>
<evidence type="ECO:0000259" key="9">
    <source>
        <dbReference type="PROSITE" id="PS50929"/>
    </source>
</evidence>
<dbReference type="RefSeq" id="WP_085010879.1">
    <property type="nucleotide sequence ID" value="NZ_NAAD01000013.1"/>
</dbReference>
<evidence type="ECO:0000256" key="7">
    <source>
        <dbReference type="SAM" id="Phobius"/>
    </source>
</evidence>
<dbReference type="SUPFAM" id="SSF52540">
    <property type="entry name" value="P-loop containing nucleoside triphosphate hydrolases"/>
    <property type="match status" value="1"/>
</dbReference>
<keyword evidence="3" id="KW-0547">Nucleotide-binding</keyword>
<dbReference type="GO" id="GO:0034040">
    <property type="term" value="F:ATPase-coupled lipid transmembrane transporter activity"/>
    <property type="evidence" value="ECO:0007669"/>
    <property type="project" value="TreeGrafter"/>
</dbReference>
<dbReference type="InterPro" id="IPR039421">
    <property type="entry name" value="Type_1_exporter"/>
</dbReference>
<name>A0A1X0Y1N9_9BACT</name>
<dbReference type="InterPro" id="IPR011527">
    <property type="entry name" value="ABC1_TM_dom"/>
</dbReference>
<dbReference type="SMART" id="SM00382">
    <property type="entry name" value="AAA"/>
    <property type="match status" value="1"/>
</dbReference>
<protein>
    <recommendedName>
        <fullName evidence="12">ABC transporter ATP-binding protein</fullName>
    </recommendedName>
</protein>
<dbReference type="AlphaFoldDB" id="A0A1X0Y1N9"/>
<proteinExistence type="predicted"/>
<dbReference type="GO" id="GO:0005524">
    <property type="term" value="F:ATP binding"/>
    <property type="evidence" value="ECO:0007669"/>
    <property type="project" value="UniProtKB-KW"/>
</dbReference>
<feature type="transmembrane region" description="Helical" evidence="7">
    <location>
        <begin position="153"/>
        <end position="175"/>
    </location>
</feature>
<evidence type="ECO:0000313" key="10">
    <source>
        <dbReference type="EMBL" id="ORJ59121.1"/>
    </source>
</evidence>
<dbReference type="InterPro" id="IPR017871">
    <property type="entry name" value="ABC_transporter-like_CS"/>
</dbReference>
<organism evidence="10 11">
    <name type="scientific">Geothermobacter hydrogeniphilus</name>
    <dbReference type="NCBI Taxonomy" id="1969733"/>
    <lineage>
        <taxon>Bacteria</taxon>
        <taxon>Pseudomonadati</taxon>
        <taxon>Thermodesulfobacteriota</taxon>
        <taxon>Desulfuromonadia</taxon>
        <taxon>Desulfuromonadales</taxon>
        <taxon>Geothermobacteraceae</taxon>
        <taxon>Geothermobacter</taxon>
    </lineage>
</organism>
<gene>
    <name evidence="10" type="ORF">B5V00_11170</name>
</gene>
<keyword evidence="11" id="KW-1185">Reference proteome</keyword>
<keyword evidence="6 7" id="KW-0472">Membrane</keyword>
<dbReference type="InterPro" id="IPR036640">
    <property type="entry name" value="ABC1_TM_sf"/>
</dbReference>
<comment type="caution">
    <text evidence="10">The sequence shown here is derived from an EMBL/GenBank/DDBJ whole genome shotgun (WGS) entry which is preliminary data.</text>
</comment>
<dbReference type="PROSITE" id="PS00211">
    <property type="entry name" value="ABC_TRANSPORTER_1"/>
    <property type="match status" value="1"/>
</dbReference>
<dbReference type="EMBL" id="NAAD01000013">
    <property type="protein sequence ID" value="ORJ59121.1"/>
    <property type="molecule type" value="Genomic_DNA"/>
</dbReference>
<evidence type="ECO:0000256" key="3">
    <source>
        <dbReference type="ARBA" id="ARBA00022741"/>
    </source>
</evidence>
<accession>A0A1X0Y1N9</accession>
<dbReference type="PROSITE" id="PS50893">
    <property type="entry name" value="ABC_TRANSPORTER_2"/>
    <property type="match status" value="1"/>
</dbReference>
<evidence type="ECO:0000256" key="2">
    <source>
        <dbReference type="ARBA" id="ARBA00022692"/>
    </source>
</evidence>
<reference evidence="10 11" key="1">
    <citation type="submission" date="2017-03" db="EMBL/GenBank/DDBJ databases">
        <title>Genome sequence of Geothermobacter sp. EPR-M, Deep-Sea Iron Reducer.</title>
        <authorList>
            <person name="Tully B."/>
            <person name="Savalia P."/>
            <person name="Abuyen K."/>
            <person name="Baughan C."/>
            <person name="Romero E."/>
            <person name="Ronkowski C."/>
            <person name="Torres B."/>
            <person name="Tremblay J."/>
            <person name="Trujillo A."/>
            <person name="Tyler M."/>
            <person name="Perez-Rodriguez I."/>
            <person name="Amend J."/>
        </authorList>
    </citation>
    <scope>NUCLEOTIDE SEQUENCE [LARGE SCALE GENOMIC DNA]</scope>
    <source>
        <strain evidence="10 11">EPR-M</strain>
    </source>
</reference>
<dbReference type="InterPro" id="IPR003439">
    <property type="entry name" value="ABC_transporter-like_ATP-bd"/>
</dbReference>
<dbReference type="InterPro" id="IPR027417">
    <property type="entry name" value="P-loop_NTPase"/>
</dbReference>
<feature type="transmembrane region" description="Helical" evidence="7">
    <location>
        <begin position="74"/>
        <end position="97"/>
    </location>
</feature>
<evidence type="ECO:0000256" key="4">
    <source>
        <dbReference type="ARBA" id="ARBA00022840"/>
    </source>
</evidence>
<dbReference type="OrthoDB" id="5480201at2"/>
<dbReference type="Proteomes" id="UP000193136">
    <property type="component" value="Unassembled WGS sequence"/>
</dbReference>
<dbReference type="Pfam" id="PF00005">
    <property type="entry name" value="ABC_tran"/>
    <property type="match status" value="1"/>
</dbReference>